<dbReference type="InterPro" id="IPR003609">
    <property type="entry name" value="Pan_app"/>
</dbReference>
<gene>
    <name evidence="4" type="ORF">ZT1A5_G8088</name>
</gene>
<feature type="compositionally biased region" description="Low complexity" evidence="1">
    <location>
        <begin position="487"/>
        <end position="518"/>
    </location>
</feature>
<evidence type="ECO:0000256" key="1">
    <source>
        <dbReference type="SAM" id="MobiDB-lite"/>
    </source>
</evidence>
<feature type="compositionally biased region" description="Low complexity" evidence="1">
    <location>
        <begin position="201"/>
        <end position="292"/>
    </location>
</feature>
<sequence>MRFLSIAAGCLSILPLASLSALPNSQSLTSDAALDSTLVDRAAPICNARGYQRSASPCSSSKSSAQACGARCSKDAKCKNFAVGKGYCFLYNVALPNNFKANQRSPYYFSGKACYRPASSPPALSCGLVGYDPTKVATQFSTQQSSLAACSSLCKRTSKCKSMRYGRNTCVLYTAPVTGKFSRDANSPFKFYDKACAVSAPSTTSRTSSPGRSSTSLRSSTTRPAGTTSRTTAASSTRTGGASTSSGTTAATSARGGNTSTTSRTTATTSARTSAGTTSTTTTRGASTTTSGAGAGSPVEKTFQEVVIAFDIPNNRGKRQSGGSSSSTSYFSNTISLSGANTGYRELTTDATNALKISLTIPPGSSGQVNNLELLAENQVNFADLTALALIANLASGDPWATGGPFLLGASLPGSNNGAYVAQSPFWTLNLATNEIGAAMNNADGSSTALVMYYDSGLVKFATSLPAGAQALKPKALLDDANVVTKTGTSTTQGPTATSKPTITITNSGTSATSFSTSGPADAKPTCKSGVTGRPFIIRADTIVLLPGTQDYGERITDGVPGIPFGGQLVFTNRATDQSSGKPLYPGVFTLDYQCRLMSSDVGQYATTNGVSGGQIVFDNKGSVQCYCDITTSLSCACGNNLVVGMDAINRLLILSTSQQTNAKSATFRAKFLDQPDDTTTIAATDPTRTTAVAVVTTTAPSTTTSATVKPTCSSAAIGRPFTLKADYSILLPGSNAYADELPNNTPGILFEGKQLVFTMQKSYNGQSLYASVFTLDSACRLVASDNGRYLATPSREGSIGFETSGTETCYCDVTTTSSLSCTCGDFPVLAMDDINRLGIFSTAEHRGKSATIRVQFQDQPDNAPPPVATAPAAICNKAVTGRPFLIRAYDGTALSQTTSGLGNPVPDKTPGSVSRDDKRSLVFTNDNDPSLFYINSKCRLVWADRTSQSEFAISDGGVLSFQITGTACSCDVAVIPTLTCKCGDSPVLGLNELNQLAIYSGNEASGTYKSQTFRVEFDDERRAAEEAAARASSTTITQTPTSTTASTTTILDAATASSTVGACDYYLEAGDNGGVYYAYCGAQIEVLETPGDQLRQAFFVLTYTKTESSRYDSAIFGIYVQHTTTTTTISATTTSDAAAAVTCSAPVITSDNGKTFDAGCGVDFVLDDGMPNIYLNAKSFTQCVNICASRSDCLAILYDTEQVAFGQCHIYTVYSNGRKNPNPRYDSAALRTASATASITTTTTMATSSTTPPSMATCSSSAITSVNGKVLDTFCHLDMGNGETPTTRIAAASFGDWVNTCALQNGCLGLTFNSQASSDQNCAIYTVLTGGPKAYAGGRDSAVLRSSTGTTTTVTTTASWVNPTCTSFALQYKGGSISGQYAQNSPSDGKIQAVTSLDQATKYTFADSSIISPDGYIWTSEYAGEDWEITARPRSAVPQDGSTTKYAAPCSFKRFTPIGRYLGDLFCHDASDSVRNIFLYCPPQEYAFSPFAGLWFAREVPTAFQCPSVQLTARCVDPDPSCVPGSAQCPACPTDPTNKSGYQLSQCRASDGTCIAADYSSPLCAYTCGASGCSLK</sequence>
<feature type="region of interest" description="Disordered" evidence="1">
    <location>
        <begin position="898"/>
        <end position="918"/>
    </location>
</feature>
<keyword evidence="2" id="KW-0732">Signal</keyword>
<feature type="signal peptide" evidence="2">
    <location>
        <begin position="1"/>
        <end position="21"/>
    </location>
</feature>
<feature type="region of interest" description="Disordered" evidence="1">
    <location>
        <begin position="201"/>
        <end position="299"/>
    </location>
</feature>
<evidence type="ECO:0000313" key="4">
    <source>
        <dbReference type="EMBL" id="SMY26644.1"/>
    </source>
</evidence>
<dbReference type="PROSITE" id="PS50948">
    <property type="entry name" value="PAN"/>
    <property type="match status" value="1"/>
</dbReference>
<organism evidence="4 5">
    <name type="scientific">Zymoseptoria tritici ST99CH_1A5</name>
    <dbReference type="NCBI Taxonomy" id="1276529"/>
    <lineage>
        <taxon>Eukaryota</taxon>
        <taxon>Fungi</taxon>
        <taxon>Dikarya</taxon>
        <taxon>Ascomycota</taxon>
        <taxon>Pezizomycotina</taxon>
        <taxon>Dothideomycetes</taxon>
        <taxon>Dothideomycetidae</taxon>
        <taxon>Mycosphaerellales</taxon>
        <taxon>Mycosphaerellaceae</taxon>
        <taxon>Zymoseptoria</taxon>
    </lineage>
</organism>
<name>A0A1Y6LQH5_ZYMTR</name>
<evidence type="ECO:0000256" key="2">
    <source>
        <dbReference type="SAM" id="SignalP"/>
    </source>
</evidence>
<evidence type="ECO:0000313" key="5">
    <source>
        <dbReference type="Proteomes" id="UP000215453"/>
    </source>
</evidence>
<dbReference type="Proteomes" id="UP000215453">
    <property type="component" value="Chromosome 8"/>
</dbReference>
<evidence type="ECO:0000259" key="3">
    <source>
        <dbReference type="PROSITE" id="PS50948"/>
    </source>
</evidence>
<feature type="chain" id="PRO_5012486880" description="Apple domain-containing protein" evidence="2">
    <location>
        <begin position="22"/>
        <end position="1577"/>
    </location>
</feature>
<reference evidence="4 5" key="1">
    <citation type="submission" date="2016-10" db="EMBL/GenBank/DDBJ databases">
        <authorList>
            <person name="Varghese N."/>
        </authorList>
    </citation>
    <scope>NUCLEOTIDE SEQUENCE [LARGE SCALE GENOMIC DNA]</scope>
</reference>
<feature type="domain" description="Apple" evidence="3">
    <location>
        <begin position="126"/>
        <end position="196"/>
    </location>
</feature>
<accession>A0A1Y6LQH5</accession>
<proteinExistence type="predicted"/>
<protein>
    <recommendedName>
        <fullName evidence="3">Apple domain-containing protein</fullName>
    </recommendedName>
</protein>
<feature type="region of interest" description="Disordered" evidence="1">
    <location>
        <begin position="487"/>
        <end position="527"/>
    </location>
</feature>
<dbReference type="EMBL" id="LT882683">
    <property type="protein sequence ID" value="SMY26644.1"/>
    <property type="molecule type" value="Genomic_DNA"/>
</dbReference>